<dbReference type="InterPro" id="IPR013785">
    <property type="entry name" value="Aldolase_TIM"/>
</dbReference>
<keyword evidence="8 16" id="KW-0210">Decarboxylase</keyword>
<evidence type="ECO:0000256" key="5">
    <source>
        <dbReference type="ARBA" id="ARBA00004696"/>
    </source>
</evidence>
<keyword evidence="11 16" id="KW-0057">Aromatic amino acid biosynthesis</keyword>
<dbReference type="InterPro" id="IPR016302">
    <property type="entry name" value="Anthranilate_synth_II"/>
</dbReference>
<gene>
    <name evidence="20" type="ORF">BCR39DRAFT_541450</name>
</gene>
<comment type="pathway">
    <text evidence="4 16">Amino-acid biosynthesis; L-tryptophan biosynthesis; L-tryptophan from chorismate: step 3/5.</text>
</comment>
<dbReference type="AlphaFoldDB" id="A0A1Y2AUX8"/>
<dbReference type="InParanoid" id="A0A1Y2AUX8"/>
<dbReference type="GO" id="GO:0004049">
    <property type="term" value="F:anthranilate synthase activity"/>
    <property type="evidence" value="ECO:0007669"/>
    <property type="project" value="UniProtKB-UniRule"/>
</dbReference>
<evidence type="ECO:0000256" key="11">
    <source>
        <dbReference type="ARBA" id="ARBA00023141"/>
    </source>
</evidence>
<dbReference type="EC" id="4.1.3.27" evidence="16"/>
<dbReference type="PROSITE" id="PS51273">
    <property type="entry name" value="GATASE_TYPE_1"/>
    <property type="match status" value="1"/>
</dbReference>
<evidence type="ECO:0000256" key="1">
    <source>
        <dbReference type="ARBA" id="ARBA00001164"/>
    </source>
</evidence>
<evidence type="ECO:0000256" key="3">
    <source>
        <dbReference type="ARBA" id="ARBA00003272"/>
    </source>
</evidence>
<keyword evidence="21" id="KW-1185">Reference proteome</keyword>
<dbReference type="Gene3D" id="3.40.50.880">
    <property type="match status" value="1"/>
</dbReference>
<sequence>MGFTLLIDNYDSFTWNIYADVATMGGNPLVRRNDKITLDEIEAMFNAGDLERVIISPGPGHPRTDSGISRDVITWGTGKLPILGVCMGLECLVDVLGGEIAYAGEIKHGKTSLVEHDGLGIFHDLPQDLSSTRYHSLSAKLLTLPKDLQVSATTKESGVIMAVRHRTATVEAVQYHPESCMSEGGRGLVANFLKFKGGSWGGENAWCGVELAEGAKINGHAKTNGAPKLPTILNQIHHQRLQDVEASSSSPSTTQSILSTSLSLHTAPTQVDFVSRLNSTPHTAIMAEIKRASPSKGDIALDASAPAQALRYALAGASVISVLTEPKWFKGSLTDMLAVRLALDSVPNRPAILRKDFILSTYQIDEARLHGADTVLLIVAMLEPDLLKRLYSYSLSLGMEPLVEVNNPTELTLALELGAKVIGVNNRNLHDFNVDMSTTSRVNEALASRRGEVTLCALSGISSPDDVAKYVKEGVRAVLVGESLMRASDPTSFLRSLIGLPTPTPTTPPIPLVKFCGIRSAADAQMAIDAGADLLGVILVPGSKRCITPQVGREIAGLVRSARSSSSSSTTSSSSSPLPWFTHHAQRLASRRRPLLVGVVQNQPLDQVLALIDDLDLDMIQLHGDEPQDWAKFLPVPTIKAFRVDSHGKLRGGEITRPGTNQFILLDAAPADGSGAGGGEGKTFPWIHARRLVEAGEVGSEGRFRLPVILAGGLNPDNVKQAIQEVGEGVVVVDVSSGVETADGQNKDAEKIKAFIRAVRG</sequence>
<dbReference type="PRINTS" id="PR00097">
    <property type="entry name" value="ANTSNTHASEII"/>
</dbReference>
<evidence type="ECO:0000256" key="8">
    <source>
        <dbReference type="ARBA" id="ARBA00022793"/>
    </source>
</evidence>
<evidence type="ECO:0000256" key="9">
    <source>
        <dbReference type="ARBA" id="ARBA00022822"/>
    </source>
</evidence>
<dbReference type="PROSITE" id="PS00614">
    <property type="entry name" value="IGPS"/>
    <property type="match status" value="1"/>
</dbReference>
<dbReference type="HAMAP" id="MF_00135">
    <property type="entry name" value="PRAI"/>
    <property type="match status" value="1"/>
</dbReference>
<keyword evidence="7 16" id="KW-0028">Amino-acid biosynthesis</keyword>
<reference evidence="20 21" key="1">
    <citation type="submission" date="2016-07" db="EMBL/GenBank/DDBJ databases">
        <title>Pervasive Adenine N6-methylation of Active Genes in Fungi.</title>
        <authorList>
            <consortium name="DOE Joint Genome Institute"/>
            <person name="Mondo S.J."/>
            <person name="Dannebaum R.O."/>
            <person name="Kuo R.C."/>
            <person name="Labutti K."/>
            <person name="Haridas S."/>
            <person name="Kuo A."/>
            <person name="Salamov A."/>
            <person name="Ahrendt S.R."/>
            <person name="Lipzen A."/>
            <person name="Sullivan W."/>
            <person name="Andreopoulos W.B."/>
            <person name="Clum A."/>
            <person name="Lindquist E."/>
            <person name="Daum C."/>
            <person name="Ramamoorthy G.K."/>
            <person name="Gryganskyi A."/>
            <person name="Culley D."/>
            <person name="Magnuson J.K."/>
            <person name="James T.Y."/>
            <person name="O'Malley M.A."/>
            <person name="Stajich J.E."/>
            <person name="Spatafora J.W."/>
            <person name="Visel A."/>
            <person name="Grigoriev I.V."/>
        </authorList>
    </citation>
    <scope>NUCLEOTIDE SEQUENCE [LARGE SCALE GENOMIC DNA]</scope>
    <source>
        <strain evidence="20 21">68-887.2</strain>
    </source>
</reference>
<dbReference type="UniPathway" id="UPA00035">
    <property type="reaction ID" value="UER00040"/>
</dbReference>
<comment type="pathway">
    <text evidence="6 16">Amino-acid biosynthesis; L-tryptophan biosynthesis; L-tryptophan from chorismate: step 1/5.</text>
</comment>
<dbReference type="InterPro" id="IPR013798">
    <property type="entry name" value="Indole-3-glycerol_P_synth_dom"/>
</dbReference>
<dbReference type="PANTHER" id="PTHR22854:SF2">
    <property type="entry name" value="INDOLE-3-GLYCEROL-PHOSPHATE SYNTHASE"/>
    <property type="match status" value="1"/>
</dbReference>
<evidence type="ECO:0000256" key="15">
    <source>
        <dbReference type="ARBA" id="ARBA00047683"/>
    </source>
</evidence>
<comment type="function">
    <text evidence="3 16">Trifunctional enzyme bearing the Gln amidotransferase (GATase) domain of anthranilate synthase, indole-glycerolphosphate synthase, and phosphoribosylanthranilate isomerase activities.</text>
</comment>
<comment type="catalytic activity">
    <reaction evidence="2 16">
        <text>1-(2-carboxyphenylamino)-1-deoxy-D-ribulose 5-phosphate + H(+) = (1S,2R)-1-C-(indol-3-yl)glycerol 3-phosphate + CO2 + H2O</text>
        <dbReference type="Rhea" id="RHEA:23476"/>
        <dbReference type="ChEBI" id="CHEBI:15377"/>
        <dbReference type="ChEBI" id="CHEBI:15378"/>
        <dbReference type="ChEBI" id="CHEBI:16526"/>
        <dbReference type="ChEBI" id="CHEBI:58613"/>
        <dbReference type="ChEBI" id="CHEBI:58866"/>
        <dbReference type="EC" id="4.1.1.48"/>
    </reaction>
</comment>
<dbReference type="InterPro" id="IPR017926">
    <property type="entry name" value="GATASE"/>
</dbReference>
<dbReference type="STRING" id="71784.A0A1Y2AUX8"/>
<organism evidence="20 21">
    <name type="scientific">Naematelia encephala</name>
    <dbReference type="NCBI Taxonomy" id="71784"/>
    <lineage>
        <taxon>Eukaryota</taxon>
        <taxon>Fungi</taxon>
        <taxon>Dikarya</taxon>
        <taxon>Basidiomycota</taxon>
        <taxon>Agaricomycotina</taxon>
        <taxon>Tremellomycetes</taxon>
        <taxon>Tremellales</taxon>
        <taxon>Naemateliaceae</taxon>
        <taxon>Naematelia</taxon>
    </lineage>
</organism>
<evidence type="ECO:0000256" key="12">
    <source>
        <dbReference type="ARBA" id="ARBA00023235"/>
    </source>
</evidence>
<dbReference type="InterPro" id="IPR045186">
    <property type="entry name" value="Indole-3-glycerol_P_synth"/>
</dbReference>
<dbReference type="CDD" id="cd00331">
    <property type="entry name" value="IGPS"/>
    <property type="match status" value="1"/>
</dbReference>
<feature type="domain" description="Glutamine amidotransferase" evidence="17">
    <location>
        <begin position="5"/>
        <end position="193"/>
    </location>
</feature>
<evidence type="ECO:0000256" key="16">
    <source>
        <dbReference type="PIRNR" id="PIRNR001382"/>
    </source>
</evidence>
<evidence type="ECO:0000259" key="19">
    <source>
        <dbReference type="Pfam" id="PF00697"/>
    </source>
</evidence>
<dbReference type="CDD" id="cd00405">
    <property type="entry name" value="PRAI"/>
    <property type="match status" value="1"/>
</dbReference>
<comment type="pathway">
    <text evidence="5 16">Amino-acid biosynthesis; L-tryptophan biosynthesis; L-tryptophan from chorismate: step 4/5.</text>
</comment>
<accession>A0A1Y2AUX8</accession>
<keyword evidence="14" id="KW-0511">Multifunctional enzyme</keyword>
<dbReference type="CDD" id="cd01743">
    <property type="entry name" value="GATase1_Anthranilate_Synthase"/>
    <property type="match status" value="1"/>
</dbReference>
<dbReference type="InterPro" id="IPR029062">
    <property type="entry name" value="Class_I_gatase-like"/>
</dbReference>
<keyword evidence="10" id="KW-0315">Glutamine amidotransferase</keyword>
<keyword evidence="13 16" id="KW-0456">Lyase</keyword>
<dbReference type="InterPro" id="IPR011060">
    <property type="entry name" value="RibuloseP-bd_barrel"/>
</dbReference>
<dbReference type="EMBL" id="MCFC01000048">
    <property type="protein sequence ID" value="ORY26352.1"/>
    <property type="molecule type" value="Genomic_DNA"/>
</dbReference>
<evidence type="ECO:0000256" key="7">
    <source>
        <dbReference type="ARBA" id="ARBA00022605"/>
    </source>
</evidence>
<evidence type="ECO:0000256" key="14">
    <source>
        <dbReference type="ARBA" id="ARBA00023268"/>
    </source>
</evidence>
<dbReference type="FunFam" id="3.20.20.70:FF:000136">
    <property type="entry name" value="Multifunctional tryptophan biosynthesis protein"/>
    <property type="match status" value="1"/>
</dbReference>
<dbReference type="GO" id="GO:0004425">
    <property type="term" value="F:indole-3-glycerol-phosphate synthase activity"/>
    <property type="evidence" value="ECO:0007669"/>
    <property type="project" value="UniProtKB-UniRule"/>
</dbReference>
<dbReference type="PRINTS" id="PR00096">
    <property type="entry name" value="GATASE"/>
</dbReference>
<dbReference type="FunFam" id="3.40.50.880:FF:000031">
    <property type="entry name" value="Multifunctional tryptophan biosynthesis protein"/>
    <property type="match status" value="1"/>
</dbReference>
<dbReference type="FunCoup" id="A0A1Y2AUX8">
    <property type="interactions" value="91"/>
</dbReference>
<evidence type="ECO:0000256" key="2">
    <source>
        <dbReference type="ARBA" id="ARBA00001633"/>
    </source>
</evidence>
<comment type="caution">
    <text evidence="20">The sequence shown here is derived from an EMBL/GenBank/DDBJ whole genome shotgun (WGS) entry which is preliminary data.</text>
</comment>
<evidence type="ECO:0000313" key="20">
    <source>
        <dbReference type="EMBL" id="ORY26352.1"/>
    </source>
</evidence>
<dbReference type="OrthoDB" id="524799at2759"/>
<evidence type="ECO:0000259" key="18">
    <source>
        <dbReference type="Pfam" id="PF00218"/>
    </source>
</evidence>
<comment type="catalytic activity">
    <reaction evidence="1 16">
        <text>N-(5-phospho-beta-D-ribosyl)anthranilate = 1-(2-carboxyphenylamino)-1-deoxy-D-ribulose 5-phosphate</text>
        <dbReference type="Rhea" id="RHEA:21540"/>
        <dbReference type="ChEBI" id="CHEBI:18277"/>
        <dbReference type="ChEBI" id="CHEBI:58613"/>
        <dbReference type="EC" id="5.3.1.24"/>
    </reaction>
</comment>
<comment type="catalytic activity">
    <reaction evidence="15 16">
        <text>chorismate + L-glutamine = anthranilate + pyruvate + L-glutamate + H(+)</text>
        <dbReference type="Rhea" id="RHEA:21732"/>
        <dbReference type="ChEBI" id="CHEBI:15361"/>
        <dbReference type="ChEBI" id="CHEBI:15378"/>
        <dbReference type="ChEBI" id="CHEBI:16567"/>
        <dbReference type="ChEBI" id="CHEBI:29748"/>
        <dbReference type="ChEBI" id="CHEBI:29985"/>
        <dbReference type="ChEBI" id="CHEBI:58359"/>
        <dbReference type="EC" id="4.1.3.27"/>
    </reaction>
</comment>
<dbReference type="Proteomes" id="UP000193986">
    <property type="component" value="Unassembled WGS sequence"/>
</dbReference>
<evidence type="ECO:0000259" key="17">
    <source>
        <dbReference type="Pfam" id="PF00117"/>
    </source>
</evidence>
<dbReference type="Pfam" id="PF00697">
    <property type="entry name" value="PRAI"/>
    <property type="match status" value="1"/>
</dbReference>
<evidence type="ECO:0000313" key="21">
    <source>
        <dbReference type="Proteomes" id="UP000193986"/>
    </source>
</evidence>
<protein>
    <recommendedName>
        <fullName evidence="16">Multifunctional tryptophan biosynthesis protein</fullName>
    </recommendedName>
    <domain>
        <recommendedName>
            <fullName evidence="16">Anthranilate synthase component 2</fullName>
            <shortName evidence="16">AS</shortName>
            <ecNumber evidence="16">4.1.3.27</ecNumber>
        </recommendedName>
        <alternativeName>
            <fullName evidence="16">Anthranilate synthase, glutamine amidotransferase component</fullName>
        </alternativeName>
    </domain>
    <domain>
        <recommendedName>
            <fullName evidence="16">Indole-3-glycerol phosphate synthase</fullName>
            <shortName evidence="16">IGPS</shortName>
            <ecNumber evidence="16">4.1.1.48</ecNumber>
        </recommendedName>
    </domain>
    <domain>
        <recommendedName>
            <fullName evidence="16">N-(5'-phosphoribosyl)anthranilate isomerase</fullName>
            <shortName evidence="16">PRAI</shortName>
            <ecNumber evidence="16">5.3.1.24</ecNumber>
        </recommendedName>
    </domain>
</protein>
<evidence type="ECO:0000256" key="13">
    <source>
        <dbReference type="ARBA" id="ARBA00023239"/>
    </source>
</evidence>
<dbReference type="Pfam" id="PF00117">
    <property type="entry name" value="GATase"/>
    <property type="match status" value="1"/>
</dbReference>
<evidence type="ECO:0000256" key="4">
    <source>
        <dbReference type="ARBA" id="ARBA00004664"/>
    </source>
</evidence>
<dbReference type="EC" id="4.1.1.48" evidence="16"/>
<feature type="domain" description="Indole-3-glycerol phosphate synthase" evidence="18">
    <location>
        <begin position="233"/>
        <end position="497"/>
    </location>
</feature>
<dbReference type="EC" id="5.3.1.24" evidence="16"/>
<feature type="domain" description="N-(5'phosphoribosyl) anthranilate isomerase (PRAI)" evidence="19">
    <location>
        <begin position="567"/>
        <end position="757"/>
    </location>
</feature>
<dbReference type="NCBIfam" id="TIGR00566">
    <property type="entry name" value="trpG_papA"/>
    <property type="match status" value="1"/>
</dbReference>
<evidence type="ECO:0000256" key="10">
    <source>
        <dbReference type="ARBA" id="ARBA00022962"/>
    </source>
</evidence>
<dbReference type="InterPro" id="IPR001240">
    <property type="entry name" value="PRAI_dom"/>
</dbReference>
<dbReference type="PANTHER" id="PTHR22854">
    <property type="entry name" value="TRYPTOPHAN BIOSYNTHESIS PROTEIN"/>
    <property type="match status" value="1"/>
</dbReference>
<dbReference type="SUPFAM" id="SSF52317">
    <property type="entry name" value="Class I glutamine amidotransferase-like"/>
    <property type="match status" value="1"/>
</dbReference>
<dbReference type="InterPro" id="IPR001468">
    <property type="entry name" value="Indole-3-GlycerolPSynthase_CS"/>
</dbReference>
<keyword evidence="12 16" id="KW-0413">Isomerase</keyword>
<proteinExistence type="inferred from homology"/>
<dbReference type="GO" id="GO:0004640">
    <property type="term" value="F:phosphoribosylanthranilate isomerase activity"/>
    <property type="evidence" value="ECO:0007669"/>
    <property type="project" value="UniProtKB-UniRule"/>
</dbReference>
<evidence type="ECO:0000256" key="6">
    <source>
        <dbReference type="ARBA" id="ARBA00004873"/>
    </source>
</evidence>
<dbReference type="InterPro" id="IPR006221">
    <property type="entry name" value="TrpG/PapA_dom"/>
</dbReference>
<dbReference type="PIRSF" id="PIRSF001382">
    <property type="entry name" value="TrpG-trpC-trpF"/>
    <property type="match status" value="1"/>
</dbReference>
<name>A0A1Y2AUX8_9TREE</name>
<dbReference type="Pfam" id="PF00218">
    <property type="entry name" value="IGPS"/>
    <property type="match status" value="1"/>
</dbReference>
<dbReference type="Gene3D" id="3.20.20.70">
    <property type="entry name" value="Aldolase class I"/>
    <property type="match status" value="2"/>
</dbReference>
<dbReference type="SUPFAM" id="SSF51366">
    <property type="entry name" value="Ribulose-phoshate binding barrel"/>
    <property type="match status" value="2"/>
</dbReference>
<dbReference type="GO" id="GO:0000162">
    <property type="term" value="P:L-tryptophan biosynthetic process"/>
    <property type="evidence" value="ECO:0007669"/>
    <property type="project" value="UniProtKB-UniRule"/>
</dbReference>
<keyword evidence="9 16" id="KW-0822">Tryptophan biosynthesis</keyword>